<name>A0A7G9SJ69_9SPHN</name>
<dbReference type="RefSeq" id="WP_187538889.1">
    <property type="nucleotide sequence ID" value="NZ_BAABJT010000001.1"/>
</dbReference>
<dbReference type="SMART" id="SM00331">
    <property type="entry name" value="PP2C_SIG"/>
    <property type="match status" value="1"/>
</dbReference>
<dbReference type="GO" id="GO:0016791">
    <property type="term" value="F:phosphatase activity"/>
    <property type="evidence" value="ECO:0007669"/>
    <property type="project" value="TreeGrafter"/>
</dbReference>
<evidence type="ECO:0000313" key="5">
    <source>
        <dbReference type="EMBL" id="QNN67894.1"/>
    </source>
</evidence>
<evidence type="ECO:0000256" key="1">
    <source>
        <dbReference type="ARBA" id="ARBA00022801"/>
    </source>
</evidence>
<gene>
    <name evidence="5" type="ORF">H9L13_02940</name>
</gene>
<protein>
    <submittedName>
        <fullName evidence="5">CHASE2 domain-containing protein</fullName>
    </submittedName>
</protein>
<feature type="transmembrane region" description="Helical" evidence="2">
    <location>
        <begin position="401"/>
        <end position="418"/>
    </location>
</feature>
<keyword evidence="6" id="KW-1185">Reference proteome</keyword>
<feature type="transmembrane region" description="Helical" evidence="2">
    <location>
        <begin position="372"/>
        <end position="389"/>
    </location>
</feature>
<evidence type="ECO:0000256" key="2">
    <source>
        <dbReference type="SAM" id="Phobius"/>
    </source>
</evidence>
<dbReference type="PANTHER" id="PTHR43156">
    <property type="entry name" value="STAGE II SPORULATION PROTEIN E-RELATED"/>
    <property type="match status" value="1"/>
</dbReference>
<dbReference type="Pfam" id="PF07228">
    <property type="entry name" value="SpoIIE"/>
    <property type="match status" value="1"/>
</dbReference>
<accession>A0A7G9SJ69</accession>
<dbReference type="InterPro" id="IPR036457">
    <property type="entry name" value="PPM-type-like_dom_sf"/>
</dbReference>
<dbReference type="InterPro" id="IPR001932">
    <property type="entry name" value="PPM-type_phosphatase-like_dom"/>
</dbReference>
<keyword evidence="2" id="KW-0812">Transmembrane</keyword>
<proteinExistence type="predicted"/>
<evidence type="ECO:0000259" key="3">
    <source>
        <dbReference type="SMART" id="SM00331"/>
    </source>
</evidence>
<keyword evidence="2" id="KW-1133">Transmembrane helix</keyword>
<dbReference type="InterPro" id="IPR052016">
    <property type="entry name" value="Bact_Sigma-Reg"/>
</dbReference>
<keyword evidence="1" id="KW-0378">Hydrolase</keyword>
<evidence type="ECO:0000313" key="6">
    <source>
        <dbReference type="Proteomes" id="UP000515971"/>
    </source>
</evidence>
<feature type="transmembrane region" description="Helical" evidence="2">
    <location>
        <begin position="344"/>
        <end position="365"/>
    </location>
</feature>
<sequence length="688" mass="72677">MMGSKSPFNSVARRSTVWVAWVVALLLAVLVSLATGEQSRRMLFDEWQRLAPRAVSANSVRVVLIDGESISLVGPWPWSRYYLARLTEDINRHGPKVMAFDALFPEADRAKPELFAKLYPELSEAAASEVTGLPSMDELFGRVIGQAPMVIARAGVSDGIRNPDALAVDATVTGNLPKRIDSWPAAIAAIPELEDAALGHGLVNGQPDPDGVVRAVPLIASVAGKPMPGLALELARLSTDQQDLRVSPQSVRLGDREIPVDARGRMHFRFGSFPNDNIVSAAQVLGGKTGPEFFRNKIVIIGLAAEGTSDIVATPLAAENFGVVVQAQAVDSILGGHWLARPSWAGASEWGLAAALAVLALFAAWGGKGPRTVLAIVLFAVPLASWLAFDRLALMLDAARPLSVGGAALGGVIIGLFADSRRERERLRAALVLEQVEAAKTEGELNAAREIQMSMVPARSDLAAIDPRLDADALLEPARSVGGDLYDLIRLDEDRVGFLIGDVTGKGVPAALFMAMSKALTSFVLHRESAGLSSAIASVNSELLRGGAGALSVTMIIGIIDLGTGKVVLICAGHEDPLTLSAGGKVETRQLEGGPPLGLVDYDYPVEFLSLAPGEMLILVTDGITEAQDPGGALYGRTKLIQQISHCAGNAGRMCEGLRDAVRTFEGGIEATDDLTVMALRYMGPSKP</sequence>
<organism evidence="5 6">
    <name type="scientific">Sphingomonas lutea</name>
    <dbReference type="NCBI Taxonomy" id="1045317"/>
    <lineage>
        <taxon>Bacteria</taxon>
        <taxon>Pseudomonadati</taxon>
        <taxon>Pseudomonadota</taxon>
        <taxon>Alphaproteobacteria</taxon>
        <taxon>Sphingomonadales</taxon>
        <taxon>Sphingomonadaceae</taxon>
        <taxon>Sphingomonas</taxon>
    </lineage>
</organism>
<dbReference type="KEGG" id="slut:H9L13_02940"/>
<dbReference type="SUPFAM" id="SSF81606">
    <property type="entry name" value="PP2C-like"/>
    <property type="match status" value="1"/>
</dbReference>
<dbReference type="Gene3D" id="3.60.40.10">
    <property type="entry name" value="PPM-type phosphatase domain"/>
    <property type="match status" value="1"/>
</dbReference>
<reference evidence="5 6" key="1">
    <citation type="submission" date="2020-08" db="EMBL/GenBank/DDBJ databases">
        <title>Genome sequence of Sphingomonas lutea KCTC 23642T.</title>
        <authorList>
            <person name="Hyun D.-W."/>
            <person name="Bae J.-W."/>
        </authorList>
    </citation>
    <scope>NUCLEOTIDE SEQUENCE [LARGE SCALE GENOMIC DNA]</scope>
    <source>
        <strain evidence="5 6">KCTC 23642</strain>
    </source>
</reference>
<dbReference type="Pfam" id="PF05226">
    <property type="entry name" value="CHASE2"/>
    <property type="match status" value="1"/>
</dbReference>
<feature type="domain" description="PPM-type phosphatase" evidence="3">
    <location>
        <begin position="466"/>
        <end position="682"/>
    </location>
</feature>
<evidence type="ECO:0000259" key="4">
    <source>
        <dbReference type="SMART" id="SM01080"/>
    </source>
</evidence>
<dbReference type="Proteomes" id="UP000515971">
    <property type="component" value="Chromosome"/>
</dbReference>
<feature type="domain" description="CHASE2" evidence="4">
    <location>
        <begin position="36"/>
        <end position="363"/>
    </location>
</feature>
<keyword evidence="2" id="KW-0472">Membrane</keyword>
<dbReference type="AlphaFoldDB" id="A0A7G9SJ69"/>
<dbReference type="EMBL" id="CP060718">
    <property type="protein sequence ID" value="QNN67894.1"/>
    <property type="molecule type" value="Genomic_DNA"/>
</dbReference>
<dbReference type="SMART" id="SM01080">
    <property type="entry name" value="CHASE2"/>
    <property type="match status" value="1"/>
</dbReference>
<dbReference type="InterPro" id="IPR007890">
    <property type="entry name" value="CHASE2"/>
</dbReference>
<dbReference type="PANTHER" id="PTHR43156:SF2">
    <property type="entry name" value="STAGE II SPORULATION PROTEIN E"/>
    <property type="match status" value="1"/>
</dbReference>